<dbReference type="EMBL" id="FXUV01000012">
    <property type="protein sequence ID" value="SMQ11965.1"/>
    <property type="molecule type" value="Genomic_DNA"/>
</dbReference>
<evidence type="ECO:0000313" key="1">
    <source>
        <dbReference type="EMBL" id="SMQ11965.1"/>
    </source>
</evidence>
<organism evidence="1">
    <name type="scientific">Kingella negevensis</name>
    <dbReference type="NCBI Taxonomy" id="1522312"/>
    <lineage>
        <taxon>Bacteria</taxon>
        <taxon>Pseudomonadati</taxon>
        <taxon>Pseudomonadota</taxon>
        <taxon>Betaproteobacteria</taxon>
        <taxon>Neisseriales</taxon>
        <taxon>Neisseriaceae</taxon>
        <taxon>Kingella</taxon>
    </lineage>
</organism>
<proteinExistence type="predicted"/>
<dbReference type="RefSeq" id="WP_032137021.1">
    <property type="nucleotide sequence ID" value="NZ_CCNJ01000042.1"/>
</dbReference>
<dbReference type="GeneID" id="83625748"/>
<dbReference type="Pfam" id="PF04351">
    <property type="entry name" value="PilP"/>
    <property type="match status" value="1"/>
</dbReference>
<gene>
    <name evidence="2" type="ORF">KEBURONENSIS_00792</name>
    <name evidence="1" type="ORF">KEBURONENSIS_00971</name>
</gene>
<dbReference type="PIRSF" id="PIRSF016481">
    <property type="entry name" value="Pilus_assembly_PilP"/>
    <property type="match status" value="1"/>
</dbReference>
<dbReference type="OrthoDB" id="5296580at2"/>
<accession>A0A238HE09</accession>
<name>A0A238HE09_9NEIS</name>
<dbReference type="Gene3D" id="2.30.30.830">
    <property type="match status" value="1"/>
</dbReference>
<dbReference type="AlphaFoldDB" id="A0A238HE09"/>
<reference evidence="1" key="1">
    <citation type="submission" date="2017-05" db="EMBL/GenBank/DDBJ databases">
        <authorList>
            <person name="Song R."/>
            <person name="Chenine A.L."/>
            <person name="Ruprecht R.M."/>
        </authorList>
    </citation>
    <scope>NUCLEOTIDE SEQUENCE</scope>
    <source>
        <strain evidence="1">Kingella_eburonensis</strain>
    </source>
</reference>
<dbReference type="Proteomes" id="UP000215450">
    <property type="component" value="Unassembled WGS sequence"/>
</dbReference>
<dbReference type="EMBL" id="FXUV02000012">
    <property type="protein sequence ID" value="SNB60936.1"/>
    <property type="molecule type" value="Genomic_DNA"/>
</dbReference>
<dbReference type="PROSITE" id="PS51257">
    <property type="entry name" value="PROKAR_LIPOPROTEIN"/>
    <property type="match status" value="1"/>
</dbReference>
<reference evidence="2 3" key="2">
    <citation type="submission" date="2017-06" db="EMBL/GenBank/DDBJ databases">
        <authorList>
            <person name="Kim H.J."/>
            <person name="Triplett B.A."/>
        </authorList>
    </citation>
    <scope>NUCLEOTIDE SEQUENCE [LARGE SCALE GENOMIC DNA]</scope>
    <source>
        <strain evidence="2">Kingella_eburonensis</strain>
    </source>
</reference>
<evidence type="ECO:0000313" key="2">
    <source>
        <dbReference type="EMBL" id="SNB60936.1"/>
    </source>
</evidence>
<keyword evidence="3" id="KW-1185">Reference proteome</keyword>
<dbReference type="InterPro" id="IPR007446">
    <property type="entry name" value="PilP"/>
</dbReference>
<dbReference type="STRING" id="1522312.GCA_900177895_01652"/>
<sequence length="172" mass="18980">MKTISLIIASLLVLSACSEEEGDLQVWMKSTQASAKSKVKPIAPPEKVERVTYYAPQTSGPNAFNEDRMRAAYQSTNMPDLNRSKELLENYSLESLKYVGSIGSGDNLSAMIEVDGFVYTVKPGNYIGQNLGRITSIKPEVITIQENVEDVYGKWNPRNVDLPLSDSDSPSK</sequence>
<protein>
    <submittedName>
        <fullName evidence="1">Pilus assembly protein, PilP</fullName>
    </submittedName>
</protein>
<evidence type="ECO:0000313" key="3">
    <source>
        <dbReference type="Proteomes" id="UP000215450"/>
    </source>
</evidence>